<dbReference type="SUPFAM" id="SSF56784">
    <property type="entry name" value="HAD-like"/>
    <property type="match status" value="1"/>
</dbReference>
<name>C0B8H5_9FIRM</name>
<dbReference type="InterPro" id="IPR006439">
    <property type="entry name" value="HAD-SF_hydro_IA"/>
</dbReference>
<dbReference type="SFLD" id="SFLDG01129">
    <property type="entry name" value="C1.5:_HAD__Beta-PGM__Phosphata"/>
    <property type="match status" value="1"/>
</dbReference>
<dbReference type="PANTHER" id="PTHR43434">
    <property type="entry name" value="PHOSPHOGLYCOLATE PHOSPHATASE"/>
    <property type="match status" value="1"/>
</dbReference>
<dbReference type="InterPro" id="IPR036412">
    <property type="entry name" value="HAD-like_sf"/>
</dbReference>
<dbReference type="GO" id="GO:0005829">
    <property type="term" value="C:cytosol"/>
    <property type="evidence" value="ECO:0007669"/>
    <property type="project" value="TreeGrafter"/>
</dbReference>
<evidence type="ECO:0000313" key="2">
    <source>
        <dbReference type="Proteomes" id="UP000003793"/>
    </source>
</evidence>
<dbReference type="Pfam" id="PF13419">
    <property type="entry name" value="HAD_2"/>
    <property type="match status" value="1"/>
</dbReference>
<proteinExistence type="predicted"/>
<dbReference type="Gene3D" id="3.40.50.1000">
    <property type="entry name" value="HAD superfamily/HAD-like"/>
    <property type="match status" value="1"/>
</dbReference>
<dbReference type="SFLD" id="SFLDS00003">
    <property type="entry name" value="Haloacid_Dehalogenase"/>
    <property type="match status" value="1"/>
</dbReference>
<dbReference type="InterPro" id="IPR041492">
    <property type="entry name" value="HAD_2"/>
</dbReference>
<organism evidence="1 2">
    <name type="scientific">Coprococcus comes ATCC 27758</name>
    <dbReference type="NCBI Taxonomy" id="470146"/>
    <lineage>
        <taxon>Bacteria</taxon>
        <taxon>Bacillati</taxon>
        <taxon>Bacillota</taxon>
        <taxon>Clostridia</taxon>
        <taxon>Lachnospirales</taxon>
        <taxon>Lachnospiraceae</taxon>
        <taxon>Coprococcus</taxon>
    </lineage>
</organism>
<dbReference type="InterPro" id="IPR023214">
    <property type="entry name" value="HAD_sf"/>
</dbReference>
<sequence length="236" mass="26404">MKFVKVHTIIIIEQKNRRTAMYKACIFDLDGTLTNTLDSLTYSTNKTLEEMGLKTITKDQCRSFVGDGARCLMERALRASGDTELKRIEEGMEVYSRIFGENCMYHVRPYDGVVQMLDSLKKKGIKIAVFSNKPHLQAIDVVESTFGKGYFDHIQGQSGEFPKKPDPEGLLWILDKLGVSPEEGIYIGDSDVDMKTGKAAGMFTVGAEWGFRTKELLVETGADATIAHAEELLNYL</sequence>
<accession>C0B8H5</accession>
<dbReference type="InterPro" id="IPR050155">
    <property type="entry name" value="HAD-like_hydrolase_sf"/>
</dbReference>
<gene>
    <name evidence="1" type="ORF">COPCOM_01449</name>
</gene>
<evidence type="ECO:0000313" key="1">
    <source>
        <dbReference type="EMBL" id="EEG90212.1"/>
    </source>
</evidence>
<protein>
    <submittedName>
        <fullName evidence="1">Putative phosphoglycolate phosphatase, bacterial</fullName>
    </submittedName>
</protein>
<reference evidence="1 2" key="2">
    <citation type="submission" date="2009-03" db="EMBL/GenBank/DDBJ databases">
        <title>Draft genome sequence of Coprococcus comes (ATCC 27758).</title>
        <authorList>
            <person name="Sudarsanam P."/>
            <person name="Ley R."/>
            <person name="Guruge J."/>
            <person name="Turnbaugh P.J."/>
            <person name="Mahowald M."/>
            <person name="Liep D."/>
            <person name="Gordon J."/>
        </authorList>
    </citation>
    <scope>NUCLEOTIDE SEQUENCE [LARGE SCALE GENOMIC DNA]</scope>
    <source>
        <strain evidence="1 2">ATCC 27758</strain>
    </source>
</reference>
<dbReference type="GO" id="GO:0006281">
    <property type="term" value="P:DNA repair"/>
    <property type="evidence" value="ECO:0007669"/>
    <property type="project" value="TreeGrafter"/>
</dbReference>
<dbReference type="AlphaFoldDB" id="C0B8H5"/>
<dbReference type="PANTHER" id="PTHR43434:SF1">
    <property type="entry name" value="PHOSPHOGLYCOLATE PHOSPHATASE"/>
    <property type="match status" value="1"/>
</dbReference>
<dbReference type="SFLD" id="SFLDG01135">
    <property type="entry name" value="C1.5.6:_HAD__Beta-PGM__Phospha"/>
    <property type="match status" value="1"/>
</dbReference>
<comment type="caution">
    <text evidence="1">The sequence shown here is derived from an EMBL/GenBank/DDBJ whole genome shotgun (WGS) entry which is preliminary data.</text>
</comment>
<dbReference type="Gene3D" id="1.10.150.240">
    <property type="entry name" value="Putative phosphatase, domain 2"/>
    <property type="match status" value="1"/>
</dbReference>
<dbReference type="NCBIfam" id="TIGR01549">
    <property type="entry name" value="HAD-SF-IA-v1"/>
    <property type="match status" value="1"/>
</dbReference>
<dbReference type="Proteomes" id="UP000003793">
    <property type="component" value="Unassembled WGS sequence"/>
</dbReference>
<dbReference type="NCBIfam" id="TIGR01509">
    <property type="entry name" value="HAD-SF-IA-v3"/>
    <property type="match status" value="1"/>
</dbReference>
<dbReference type="InterPro" id="IPR023198">
    <property type="entry name" value="PGP-like_dom2"/>
</dbReference>
<dbReference type="HOGENOM" id="CLU_045011_19_1_9"/>
<dbReference type="GO" id="GO:0008967">
    <property type="term" value="F:phosphoglycolate phosphatase activity"/>
    <property type="evidence" value="ECO:0007669"/>
    <property type="project" value="TreeGrafter"/>
</dbReference>
<reference evidence="1 2" key="1">
    <citation type="submission" date="2009-02" db="EMBL/GenBank/DDBJ databases">
        <authorList>
            <person name="Fulton L."/>
            <person name="Clifton S."/>
            <person name="Fulton B."/>
            <person name="Xu J."/>
            <person name="Minx P."/>
            <person name="Pepin K.H."/>
            <person name="Johnson M."/>
            <person name="Bhonagiri V."/>
            <person name="Nash W.E."/>
            <person name="Mardis E.R."/>
            <person name="Wilson R.K."/>
        </authorList>
    </citation>
    <scope>NUCLEOTIDE SEQUENCE [LARGE SCALE GENOMIC DNA]</scope>
    <source>
        <strain evidence="1 2">ATCC 27758</strain>
    </source>
</reference>
<dbReference type="EMBL" id="ABVR01000039">
    <property type="protein sequence ID" value="EEG90212.1"/>
    <property type="molecule type" value="Genomic_DNA"/>
</dbReference>